<dbReference type="RefSeq" id="WP_390290112.1">
    <property type="nucleotide sequence ID" value="NZ_JBHUDI010000011.1"/>
</dbReference>
<dbReference type="EMBL" id="JBHUDI010000011">
    <property type="protein sequence ID" value="MFD1565337.1"/>
    <property type="molecule type" value="Genomic_DNA"/>
</dbReference>
<keyword evidence="1" id="KW-1133">Transmembrane helix</keyword>
<evidence type="ECO:0000256" key="1">
    <source>
        <dbReference type="SAM" id="Phobius"/>
    </source>
</evidence>
<dbReference type="AlphaFoldDB" id="A0ABD6BLD6"/>
<evidence type="ECO:0000313" key="3">
    <source>
        <dbReference type="Proteomes" id="UP001597076"/>
    </source>
</evidence>
<accession>A0ABD6BLD6</accession>
<keyword evidence="1" id="KW-0812">Transmembrane</keyword>
<sequence length="174" mass="18511">MTGNRLEYAAVDRETVRRIGKLLLVTLSLILLLTLVSFLPGIDRLVPGSPITFLAVVSAIVTIATVALLLSLAPAVATLVHSVVQRPTQVAEDVAAISQLLVVFVAMVIAHRGLAPAVVPLLGEIAWVYDVVFFALTLPPLAILAVRVYVSLDPLADLLAERVTRSATDGEETQ</sequence>
<feature type="transmembrane region" description="Helical" evidence="1">
    <location>
        <begin position="51"/>
        <end position="73"/>
    </location>
</feature>
<reference evidence="2 3" key="1">
    <citation type="journal article" date="2019" name="Int. J. Syst. Evol. Microbiol.">
        <title>The Global Catalogue of Microorganisms (GCM) 10K type strain sequencing project: providing services to taxonomists for standard genome sequencing and annotation.</title>
        <authorList>
            <consortium name="The Broad Institute Genomics Platform"/>
            <consortium name="The Broad Institute Genome Sequencing Center for Infectious Disease"/>
            <person name="Wu L."/>
            <person name="Ma J."/>
        </authorList>
    </citation>
    <scope>NUCLEOTIDE SEQUENCE [LARGE SCALE GENOMIC DNA]</scope>
    <source>
        <strain evidence="2 3">CGMCC 1.12230</strain>
    </source>
</reference>
<feature type="transmembrane region" description="Helical" evidence="1">
    <location>
        <begin position="94"/>
        <end position="114"/>
    </location>
</feature>
<gene>
    <name evidence="2" type="ORF">ACFR99_17515</name>
</gene>
<proteinExistence type="predicted"/>
<dbReference type="Proteomes" id="UP001597076">
    <property type="component" value="Unassembled WGS sequence"/>
</dbReference>
<comment type="caution">
    <text evidence="2">The sequence shown here is derived from an EMBL/GenBank/DDBJ whole genome shotgun (WGS) entry which is preliminary data.</text>
</comment>
<keyword evidence="1" id="KW-0472">Membrane</keyword>
<evidence type="ECO:0000313" key="2">
    <source>
        <dbReference type="EMBL" id="MFD1565337.1"/>
    </source>
</evidence>
<name>A0ABD6BLD6_9EURY</name>
<feature type="transmembrane region" description="Helical" evidence="1">
    <location>
        <begin position="21"/>
        <end position="39"/>
    </location>
</feature>
<protein>
    <submittedName>
        <fullName evidence="2">Uncharacterized protein</fullName>
    </submittedName>
</protein>
<keyword evidence="3" id="KW-1185">Reference proteome</keyword>
<organism evidence="2 3">
    <name type="scientific">Haloarchaeobius amylolyticus</name>
    <dbReference type="NCBI Taxonomy" id="1198296"/>
    <lineage>
        <taxon>Archaea</taxon>
        <taxon>Methanobacteriati</taxon>
        <taxon>Methanobacteriota</taxon>
        <taxon>Stenosarchaea group</taxon>
        <taxon>Halobacteria</taxon>
        <taxon>Halobacteriales</taxon>
        <taxon>Halorubellaceae</taxon>
        <taxon>Haloarchaeobius</taxon>
    </lineage>
</organism>
<feature type="transmembrane region" description="Helical" evidence="1">
    <location>
        <begin position="126"/>
        <end position="150"/>
    </location>
</feature>